<evidence type="ECO:0000313" key="5">
    <source>
        <dbReference type="EMBL" id="CAA2985813.1"/>
    </source>
</evidence>
<dbReference type="PROSITE" id="PS51858">
    <property type="entry name" value="PPPDE"/>
    <property type="match status" value="1"/>
</dbReference>
<evidence type="ECO:0000256" key="2">
    <source>
        <dbReference type="ARBA" id="ARBA00022670"/>
    </source>
</evidence>
<comment type="caution">
    <text evidence="5">The sequence shown here is derived from an EMBL/GenBank/DDBJ whole genome shotgun (WGS) entry which is preliminary data.</text>
</comment>
<dbReference type="PANTHER" id="PTHR12378:SF44">
    <property type="entry name" value="PPPDE DOMAIN-CONTAINING PROTEIN"/>
    <property type="match status" value="1"/>
</dbReference>
<organism evidence="5 6">
    <name type="scientific">Olea europaea subsp. europaea</name>
    <dbReference type="NCBI Taxonomy" id="158383"/>
    <lineage>
        <taxon>Eukaryota</taxon>
        <taxon>Viridiplantae</taxon>
        <taxon>Streptophyta</taxon>
        <taxon>Embryophyta</taxon>
        <taxon>Tracheophyta</taxon>
        <taxon>Spermatophyta</taxon>
        <taxon>Magnoliopsida</taxon>
        <taxon>eudicotyledons</taxon>
        <taxon>Gunneridae</taxon>
        <taxon>Pentapetalae</taxon>
        <taxon>asterids</taxon>
        <taxon>lamiids</taxon>
        <taxon>Lamiales</taxon>
        <taxon>Oleaceae</taxon>
        <taxon>Oleeae</taxon>
        <taxon>Olea</taxon>
    </lineage>
</organism>
<keyword evidence="2" id="KW-0645">Protease</keyword>
<gene>
    <name evidence="5" type="ORF">OLEA9_A118811</name>
</gene>
<evidence type="ECO:0000313" key="6">
    <source>
        <dbReference type="Proteomes" id="UP000594638"/>
    </source>
</evidence>
<reference evidence="5 6" key="1">
    <citation type="submission" date="2019-12" db="EMBL/GenBank/DDBJ databases">
        <authorList>
            <person name="Alioto T."/>
            <person name="Alioto T."/>
            <person name="Gomez Garrido J."/>
        </authorList>
    </citation>
    <scope>NUCLEOTIDE SEQUENCE [LARGE SCALE GENOMIC DNA]</scope>
</reference>
<accession>A0A8S0S257</accession>
<feature type="domain" description="PPPDE" evidence="4">
    <location>
        <begin position="2"/>
        <end position="145"/>
    </location>
</feature>
<evidence type="ECO:0000256" key="1">
    <source>
        <dbReference type="ARBA" id="ARBA00008140"/>
    </source>
</evidence>
<comment type="similarity">
    <text evidence="1">Belongs to the DeSI family.</text>
</comment>
<dbReference type="Gramene" id="OE9A118811T2">
    <property type="protein sequence ID" value="OE9A118811C2"/>
    <property type="gene ID" value="OE9A118811"/>
</dbReference>
<dbReference type="EMBL" id="CACTIH010003829">
    <property type="protein sequence ID" value="CAA2985813.1"/>
    <property type="molecule type" value="Genomic_DNA"/>
</dbReference>
<dbReference type="Gene3D" id="3.90.1720.30">
    <property type="entry name" value="PPPDE domains"/>
    <property type="match status" value="1"/>
</dbReference>
<dbReference type="InterPro" id="IPR008580">
    <property type="entry name" value="PPPDE_dom"/>
</dbReference>
<keyword evidence="6" id="KW-1185">Reference proteome</keyword>
<dbReference type="OrthoDB" id="412286at2759"/>
<evidence type="ECO:0000259" key="4">
    <source>
        <dbReference type="PROSITE" id="PS51858"/>
    </source>
</evidence>
<dbReference type="GO" id="GO:0101005">
    <property type="term" value="F:deubiquitinase activity"/>
    <property type="evidence" value="ECO:0007669"/>
    <property type="project" value="TreeGrafter"/>
</dbReference>
<dbReference type="GO" id="GO:0016579">
    <property type="term" value="P:protein deubiquitination"/>
    <property type="evidence" value="ECO:0007669"/>
    <property type="project" value="TreeGrafter"/>
</dbReference>
<keyword evidence="3" id="KW-0378">Hydrolase</keyword>
<dbReference type="InterPro" id="IPR042266">
    <property type="entry name" value="PPPDE_sf"/>
</dbReference>
<dbReference type="AlphaFoldDB" id="A0A8S0S257"/>
<dbReference type="GO" id="GO:0006508">
    <property type="term" value="P:proteolysis"/>
    <property type="evidence" value="ECO:0007669"/>
    <property type="project" value="UniProtKB-KW"/>
</dbReference>
<sequence>MAEVILHVYDVTESNSGNETINFALVQFNNLCKEAIPMGGVFHTAVQVYGDEEWGYGGGEKGFGVYSCPAGKNLMYTYRERIVLGRTNCSAAKVSQILKELSQEWPGDKFHWLSKNCNDFSNELLKKLGVPKLPAWVNRFADVGDYYYETKENLQKTKDGMVDYGKELYKNAIDTAIKTPKSLISLSKGARLRTEQFKPKFLAGKSITGSDQEASQK</sequence>
<dbReference type="Pfam" id="PF05903">
    <property type="entry name" value="Peptidase_C97"/>
    <property type="match status" value="1"/>
</dbReference>
<evidence type="ECO:0000256" key="3">
    <source>
        <dbReference type="ARBA" id="ARBA00022801"/>
    </source>
</evidence>
<dbReference type="Proteomes" id="UP000594638">
    <property type="component" value="Unassembled WGS sequence"/>
</dbReference>
<name>A0A8S0S257_OLEEU</name>
<protein>
    <recommendedName>
        <fullName evidence="4">PPPDE domain-containing protein</fullName>
    </recommendedName>
</protein>
<dbReference type="PANTHER" id="PTHR12378">
    <property type="entry name" value="DESUMOYLATING ISOPEPTIDASE"/>
    <property type="match status" value="1"/>
</dbReference>
<dbReference type="SMART" id="SM01179">
    <property type="entry name" value="DUF862"/>
    <property type="match status" value="1"/>
</dbReference>
<proteinExistence type="inferred from homology"/>